<dbReference type="Pfam" id="PF03636">
    <property type="entry name" value="Glyco_hydro_65N"/>
    <property type="match status" value="1"/>
</dbReference>
<dbReference type="InterPro" id="IPR006379">
    <property type="entry name" value="HAD-SF_hydro_IIB"/>
</dbReference>
<dbReference type="GO" id="GO:0004553">
    <property type="term" value="F:hydrolase activity, hydrolyzing O-glycosyl compounds"/>
    <property type="evidence" value="ECO:0007669"/>
    <property type="project" value="TreeGrafter"/>
</dbReference>
<comment type="caution">
    <text evidence="5">The sequence shown here is derived from an EMBL/GenBank/DDBJ whole genome shotgun (WGS) entry which is preliminary data.</text>
</comment>
<organism evidence="5 6">
    <name type="scientific">Mycolicibacterium chlorophenolicum</name>
    <dbReference type="NCBI Taxonomy" id="37916"/>
    <lineage>
        <taxon>Bacteria</taxon>
        <taxon>Bacillati</taxon>
        <taxon>Actinomycetota</taxon>
        <taxon>Actinomycetes</taxon>
        <taxon>Mycobacteriales</taxon>
        <taxon>Mycobacteriaceae</taxon>
        <taxon>Mycolicibacterium</taxon>
    </lineage>
</organism>
<name>A0A0J6VMW9_9MYCO</name>
<dbReference type="GO" id="GO:0016757">
    <property type="term" value="F:glycosyltransferase activity"/>
    <property type="evidence" value="ECO:0007669"/>
    <property type="project" value="UniProtKB-ARBA"/>
</dbReference>
<dbReference type="GO" id="GO:0030246">
    <property type="term" value="F:carbohydrate binding"/>
    <property type="evidence" value="ECO:0007669"/>
    <property type="project" value="InterPro"/>
</dbReference>
<dbReference type="InterPro" id="IPR005196">
    <property type="entry name" value="Glyco_hydro_65_N"/>
</dbReference>
<reference evidence="5 6" key="1">
    <citation type="journal article" date="2015" name="Genome Biol. Evol.">
        <title>Characterization of Three Mycobacterium spp. with Potential Use in Bioremediation by Genome Sequencing and Comparative Genomics.</title>
        <authorList>
            <person name="Das S."/>
            <person name="Pettersson B.M."/>
            <person name="Behra P.R."/>
            <person name="Ramesh M."/>
            <person name="Dasgupta S."/>
            <person name="Bhattacharya A."/>
            <person name="Kirsebom L.A."/>
        </authorList>
    </citation>
    <scope>NUCLEOTIDE SEQUENCE [LARGE SCALE GENOMIC DNA]</scope>
    <source>
        <strain evidence="5 6">DSM 43826</strain>
    </source>
</reference>
<dbReference type="Gene3D" id="3.30.70.1020">
    <property type="entry name" value="Trehalose-6-phosphate phosphatase related protein, domain 2"/>
    <property type="match status" value="1"/>
</dbReference>
<dbReference type="InterPro" id="IPR011013">
    <property type="entry name" value="Gal_mutarotase_sf_dom"/>
</dbReference>
<proteinExistence type="predicted"/>
<dbReference type="EMBL" id="JYNL01000064">
    <property type="protein sequence ID" value="KMO70833.1"/>
    <property type="molecule type" value="Genomic_DNA"/>
</dbReference>
<dbReference type="AlphaFoldDB" id="A0A0J6VMW9"/>
<dbReference type="Pfam" id="PF03633">
    <property type="entry name" value="Glyco_hydro_65C"/>
    <property type="match status" value="1"/>
</dbReference>
<accession>A0A0J6VMW9</accession>
<dbReference type="PATRIC" id="fig|37916.4.peg.5743"/>
<dbReference type="InterPro" id="IPR003337">
    <property type="entry name" value="Trehalose_PPase"/>
</dbReference>
<dbReference type="SUPFAM" id="SSF56784">
    <property type="entry name" value="HAD-like"/>
    <property type="match status" value="2"/>
</dbReference>
<dbReference type="SUPFAM" id="SSF74650">
    <property type="entry name" value="Galactose mutarotase-like"/>
    <property type="match status" value="1"/>
</dbReference>
<keyword evidence="5" id="KW-0378">Hydrolase</keyword>
<feature type="domain" description="Glycoside hydrolase family 65 central catalytic" evidence="2">
    <location>
        <begin position="733"/>
        <end position="1128"/>
    </location>
</feature>
<evidence type="ECO:0000313" key="5">
    <source>
        <dbReference type="EMBL" id="KMO70833.1"/>
    </source>
</evidence>
<dbReference type="PANTHER" id="PTHR11051">
    <property type="entry name" value="GLYCOSYL HYDROLASE-RELATED"/>
    <property type="match status" value="1"/>
</dbReference>
<feature type="domain" description="Glycoside hydrolase family 65 C-terminal" evidence="3">
    <location>
        <begin position="1138"/>
        <end position="1200"/>
    </location>
</feature>
<dbReference type="GO" id="GO:0016791">
    <property type="term" value="F:phosphatase activity"/>
    <property type="evidence" value="ECO:0007669"/>
    <property type="project" value="UniProtKB-ARBA"/>
</dbReference>
<protein>
    <submittedName>
        <fullName evidence="5">Putative glycosyl hydrolase</fullName>
        <ecNumber evidence="5">3.2.1.-</ecNumber>
    </submittedName>
</protein>
<dbReference type="InterPro" id="IPR012341">
    <property type="entry name" value="6hp_glycosidase-like_sf"/>
</dbReference>
<dbReference type="Pfam" id="PF03632">
    <property type="entry name" value="Glyco_hydro_65m"/>
    <property type="match status" value="1"/>
</dbReference>
<dbReference type="Gene3D" id="2.60.420.10">
    <property type="entry name" value="Maltose phosphorylase, domain 3"/>
    <property type="match status" value="1"/>
</dbReference>
<dbReference type="FunFam" id="1.50.10.10:FF:000053">
    <property type="entry name" value="Putative glycosyl hydrolase"/>
    <property type="match status" value="1"/>
</dbReference>
<keyword evidence="6" id="KW-1185">Reference proteome</keyword>
<dbReference type="InterPro" id="IPR005194">
    <property type="entry name" value="Glyco_hydro_65_C"/>
</dbReference>
<dbReference type="Proteomes" id="UP000036513">
    <property type="component" value="Unassembled WGS sequence"/>
</dbReference>
<dbReference type="Gene3D" id="1.50.10.10">
    <property type="match status" value="1"/>
</dbReference>
<dbReference type="Gene3D" id="2.70.98.40">
    <property type="entry name" value="Glycoside hydrolase, family 65, N-terminal domain"/>
    <property type="match status" value="1"/>
</dbReference>
<sequence length="1211" mass="134165">MSLPVFVDPRYHDAVIVDLDGVGVVESTVEFVRRLAADDIKAAVYSDEPHSAEVLDAAGLSDVLAASVDDVNPDDMLLEAARRLGVHPGRCVVVDTTEAGVAAGRNGGFGLVIGLDRTGDGEALRRCGADVVLADLVAVSVRDSFRRTSEMADALQSYSEFAGLLETRQPVVMLDYDGTLSEIVGEPDAATLVPGADKVLAALAARCPVAIISGRALADIRDRVGVPGLWYAGSHGFELAAPDGSFHENEAGIAAVRVLQEARDELRRRLASVEGLLIEDKRFSVAVHYRAVAPDRVDEVMATVRILGQRHQLRVTGGRKVIELRPDVEWGKGRTIDWILERIDGTDLLLPIYIGDDLTDEDGFDAVRNKGIGIAVRSAETGDRRSAARFALLDPEAVCEFLEKIVEQLTAEHDTLNDPWVMTYGGYRPEDEKLREALCTMGNGYLAVRGTAPECEAGQFHYPGTYVAGVYNRLTDTVAGVTIDNESLVNLPNWLPVTFRIDGGAWFGIDDVDVSSYLVTLDLRRATLSREFLFADADGRDIRVRQKRFVSMHQPHVAALTTTVEALNWSGRIEFRSSVDGAVVNRGVDRYRDLASRHLDVVAMHELAADSVLLAAQTVESGIDIAVAVRNTLRVGDVDASAECMTLTEHARIGHRLTADLRTGQSATLEKVVCVFTSRDHGISGPVVAAERELQRAGDFATLEHGHRLAWAHLWERFNVEMGRDADLLRLVRLHQLHLLQTLSPHTADLDVGVPARGLHGEAYRGHVFWDELFVFPVTNLRLPKVTRSLLMYRYRRLPEARRAALAVGHVGAMFPWQSGSDGREESQRLHLNPKSGHWNPDASSRAHHIGLAIAYNVWQHYQVTGDIGFLIDYGAEMLAEISRFWVSLAEFDDERQRYVIRGVIGPDEFHSGYPGKEYDGIDNNAYSNVLAVWVIARTLEALERIPLYYRLALLESLGIDDDELVRWDDVSRRMFVPFHDGVISQFEGYEKLPELDWAGYRARYANMQRLDRILEAENDSPNNYQASKQADALMLFYLLSADELYELFDRLGYRFTPEQIPATIDYYQDRTSHGSTLSAVVHAWVVARGNRAQAMEYFAQALASDIVDIQQGTTSEGIHLAAMTGSIDLLQRCFTGLEIRRDRIVLGPLWPKALGRLEFTFRYRGHRLRLSVSGRSATLSAEPGDASPVLVECRGVQQTLLAGGTIDFDQ</sequence>
<keyword evidence="1 5" id="KW-0326">Glycosidase</keyword>
<gene>
    <name evidence="5" type="ORF">MCHLDSM_05726</name>
</gene>
<dbReference type="EC" id="3.2.1.-" evidence="5"/>
<dbReference type="InterPro" id="IPR008928">
    <property type="entry name" value="6-hairpin_glycosidase_sf"/>
</dbReference>
<dbReference type="Gene3D" id="3.40.50.1000">
    <property type="entry name" value="HAD superfamily/HAD-like"/>
    <property type="match status" value="2"/>
</dbReference>
<dbReference type="Pfam" id="PF00702">
    <property type="entry name" value="Hydrolase"/>
    <property type="match status" value="1"/>
</dbReference>
<feature type="domain" description="Glycoside hydrolase family 65 N-terminal" evidence="4">
    <location>
        <begin position="424"/>
        <end position="679"/>
    </location>
</feature>
<evidence type="ECO:0000313" key="6">
    <source>
        <dbReference type="Proteomes" id="UP000036513"/>
    </source>
</evidence>
<dbReference type="Pfam" id="PF02358">
    <property type="entry name" value="Trehalose_PPase"/>
    <property type="match status" value="1"/>
</dbReference>
<dbReference type="NCBIfam" id="TIGR00685">
    <property type="entry name" value="T6PP"/>
    <property type="match status" value="1"/>
</dbReference>
<dbReference type="InterPro" id="IPR005195">
    <property type="entry name" value="Glyco_hydro_65_M"/>
</dbReference>
<dbReference type="PANTHER" id="PTHR11051:SF8">
    <property type="entry name" value="PROTEIN-GLUCOSYLGALACTOSYLHYDROXYLYSINE GLUCOSIDASE"/>
    <property type="match status" value="1"/>
</dbReference>
<dbReference type="RefSeq" id="WP_048473016.1">
    <property type="nucleotide sequence ID" value="NZ_JYNL01000064.1"/>
</dbReference>
<evidence type="ECO:0000256" key="1">
    <source>
        <dbReference type="ARBA" id="ARBA00023295"/>
    </source>
</evidence>
<dbReference type="GO" id="GO:0005992">
    <property type="term" value="P:trehalose biosynthetic process"/>
    <property type="evidence" value="ECO:0007669"/>
    <property type="project" value="InterPro"/>
</dbReference>
<evidence type="ECO:0000259" key="2">
    <source>
        <dbReference type="Pfam" id="PF03632"/>
    </source>
</evidence>
<dbReference type="SMR" id="A0A0J6VMW9"/>
<dbReference type="InterPro" id="IPR037018">
    <property type="entry name" value="GH65_N"/>
</dbReference>
<evidence type="ECO:0000259" key="4">
    <source>
        <dbReference type="Pfam" id="PF03636"/>
    </source>
</evidence>
<dbReference type="STRING" id="37916.MCHLDSM_05726"/>
<dbReference type="InterPro" id="IPR023214">
    <property type="entry name" value="HAD_sf"/>
</dbReference>
<dbReference type="InterPro" id="IPR036412">
    <property type="entry name" value="HAD-like_sf"/>
</dbReference>
<dbReference type="NCBIfam" id="TIGR01484">
    <property type="entry name" value="HAD-SF-IIB"/>
    <property type="match status" value="1"/>
</dbReference>
<dbReference type="CDD" id="cd01627">
    <property type="entry name" value="HAD_TPP"/>
    <property type="match status" value="1"/>
</dbReference>
<dbReference type="SUPFAM" id="SSF48208">
    <property type="entry name" value="Six-hairpin glycosidases"/>
    <property type="match status" value="1"/>
</dbReference>
<evidence type="ECO:0000259" key="3">
    <source>
        <dbReference type="Pfam" id="PF03633"/>
    </source>
</evidence>